<gene>
    <name evidence="4" type="primary">Esyt3</name>
    <name evidence="4" type="ORF">SNAT2548_LOCUS6784</name>
</gene>
<reference evidence="4" key="1">
    <citation type="submission" date="2021-02" db="EMBL/GenBank/DDBJ databases">
        <authorList>
            <person name="Dougan E. K."/>
            <person name="Rhodes N."/>
            <person name="Thang M."/>
            <person name="Chan C."/>
        </authorList>
    </citation>
    <scope>NUCLEOTIDE SEQUENCE</scope>
</reference>
<organism evidence="4 5">
    <name type="scientific">Symbiodinium natans</name>
    <dbReference type="NCBI Taxonomy" id="878477"/>
    <lineage>
        <taxon>Eukaryota</taxon>
        <taxon>Sar</taxon>
        <taxon>Alveolata</taxon>
        <taxon>Dinophyceae</taxon>
        <taxon>Suessiales</taxon>
        <taxon>Symbiodiniaceae</taxon>
        <taxon>Symbiodinium</taxon>
    </lineage>
</organism>
<feature type="compositionally biased region" description="Low complexity" evidence="1">
    <location>
        <begin position="1499"/>
        <end position="1522"/>
    </location>
</feature>
<evidence type="ECO:0000259" key="3">
    <source>
        <dbReference type="PROSITE" id="PS50222"/>
    </source>
</evidence>
<feature type="domain" description="EF-hand" evidence="3">
    <location>
        <begin position="2057"/>
        <end position="2092"/>
    </location>
</feature>
<feature type="region of interest" description="Disordered" evidence="1">
    <location>
        <begin position="1671"/>
        <end position="1690"/>
    </location>
</feature>
<comment type="caution">
    <text evidence="4">The sequence shown here is derived from an EMBL/GenBank/DDBJ whole genome shotgun (WGS) entry which is preliminary data.</text>
</comment>
<evidence type="ECO:0000256" key="2">
    <source>
        <dbReference type="SAM" id="SignalP"/>
    </source>
</evidence>
<name>A0A812JG57_9DINO</name>
<feature type="compositionally biased region" description="Low complexity" evidence="1">
    <location>
        <begin position="222"/>
        <end position="235"/>
    </location>
</feature>
<feature type="chain" id="PRO_5032847226" evidence="2">
    <location>
        <begin position="25"/>
        <end position="2115"/>
    </location>
</feature>
<feature type="region of interest" description="Disordered" evidence="1">
    <location>
        <begin position="1469"/>
        <end position="1522"/>
    </location>
</feature>
<feature type="signal peptide" evidence="2">
    <location>
        <begin position="1"/>
        <end position="24"/>
    </location>
</feature>
<feature type="region of interest" description="Disordered" evidence="1">
    <location>
        <begin position="2088"/>
        <end position="2115"/>
    </location>
</feature>
<evidence type="ECO:0000313" key="5">
    <source>
        <dbReference type="Proteomes" id="UP000604046"/>
    </source>
</evidence>
<feature type="compositionally biased region" description="Low complexity" evidence="1">
    <location>
        <begin position="685"/>
        <end position="703"/>
    </location>
</feature>
<feature type="region of interest" description="Disordered" evidence="1">
    <location>
        <begin position="211"/>
        <end position="235"/>
    </location>
</feature>
<dbReference type="PROSITE" id="PS50222">
    <property type="entry name" value="EF_HAND_2"/>
    <property type="match status" value="1"/>
</dbReference>
<feature type="region of interest" description="Disordered" evidence="1">
    <location>
        <begin position="664"/>
        <end position="703"/>
    </location>
</feature>
<keyword evidence="5" id="KW-1185">Reference proteome</keyword>
<dbReference type="OrthoDB" id="445452at2759"/>
<evidence type="ECO:0000313" key="4">
    <source>
        <dbReference type="EMBL" id="CAE7208303.1"/>
    </source>
</evidence>
<dbReference type="PROSITE" id="PS00018">
    <property type="entry name" value="EF_HAND_1"/>
    <property type="match status" value="1"/>
</dbReference>
<dbReference type="GO" id="GO:0005509">
    <property type="term" value="F:calcium ion binding"/>
    <property type="evidence" value="ECO:0007669"/>
    <property type="project" value="InterPro"/>
</dbReference>
<dbReference type="InterPro" id="IPR002048">
    <property type="entry name" value="EF_hand_dom"/>
</dbReference>
<evidence type="ECO:0000256" key="1">
    <source>
        <dbReference type="SAM" id="MobiDB-lite"/>
    </source>
</evidence>
<proteinExistence type="predicted"/>
<keyword evidence="2" id="KW-0732">Signal</keyword>
<dbReference type="EMBL" id="CAJNDS010000456">
    <property type="protein sequence ID" value="CAE7208303.1"/>
    <property type="molecule type" value="Genomic_DNA"/>
</dbReference>
<accession>A0A812JG57</accession>
<feature type="compositionally biased region" description="Pro residues" evidence="1">
    <location>
        <begin position="553"/>
        <end position="564"/>
    </location>
</feature>
<dbReference type="InterPro" id="IPR018247">
    <property type="entry name" value="EF_Hand_1_Ca_BS"/>
</dbReference>
<feature type="compositionally biased region" description="Low complexity" evidence="1">
    <location>
        <begin position="664"/>
        <end position="677"/>
    </location>
</feature>
<feature type="compositionally biased region" description="Low complexity" evidence="1">
    <location>
        <begin position="1474"/>
        <end position="1488"/>
    </location>
</feature>
<dbReference type="Proteomes" id="UP000604046">
    <property type="component" value="Unassembled WGS sequence"/>
</dbReference>
<feature type="compositionally biased region" description="Low complexity" evidence="1">
    <location>
        <begin position="565"/>
        <end position="576"/>
    </location>
</feature>
<feature type="region of interest" description="Disordered" evidence="1">
    <location>
        <begin position="550"/>
        <end position="576"/>
    </location>
</feature>
<sequence length="2115" mass="210495">MVASTILPAFRVFVFGHCWHFALAGLQPLHGGHDRACRGISHSGAWEVGAANAVEGWTANSLEQCKDICTGTCQAIQYVASRSICRIWNIPVLHSVSQPGSQCWVNPAGTSSALTTLKPKLSHCLSVAKAGCGAITNRYNCLSSKEEVGSDPCVWCGGGDCHGDSHSGCTSFSMLGKTTANTVAANAFERIGALEVAHCVAASPAADQTPVAQGMAPNLPHASASTSTSGTAGDTSAVLGSAAPPTALNTSIGADCLAPAPSCGAIKDKLICLSSKDGRLGLQEHGLRIGGEACVWCGGEPCTSINDNLCEPYDWLQRGEGLAFTKASAPETRKTAQCYHDHGTSFDIGEVQCLLPQPEGCNKIREKEKCLTSMDGRPFLTVAGFKVLSQPCVWCGGTPCHENNDNLCEPYDFVKNGAGHAFRSLPGPMVCECHSNAVQTQRFAMHAEAGGASQGAPHAATLQPVQPKLGEPNSAAPAASVAAPNLQNIGLDCWYECKQKSGFCDYCGLGNACCRNGYQAESPKECQGNLKFTTWHHECIVPDRSAAPAAAAAPPPTAAVPPPAAASAGTSPAAPHAATLQPVQPKLGEPNSAAPAAAAATPSLQHIGLDCWYECNQRSGFCDYCGQGNACCRNGKQAESPTECQGNLQFTTWHHECVVPDRSAAAGATPTAPHAATLQPNQLGNPNGASPAASVPPAAAGESHDSAMAAAGAAAQAAATAAGKSGEALIASITEAVSKAAASAGMSADQQKQEAVKAARTYAAAAGLSVADAESAALHALDAAQNKEFQTAGVAMPPAPTISPGVQAAMPTIKPVVQAAGAAAAATPSLQHIGLDCWYECNQRSGFCDYCGQGNACCRNGKQAESPTECQGNLQFTTWHHECVVPDHSKNAYEQIALAAEAAAKSAAASGATAAEQAQQASAALGEYAKKIGVPPEVAAKIAGAGVQAPDASHSPAAHADMTGEVKAATAAVEAAASSNGTPQQQLAQVAEAAAKKAAESGQGFQQQAEAAAIAAGTVAAKIGVPAADAVHMAAEGAASAALAAGESHDSAMVAAGAAAQAAATAAGKSGEALIASITEAVSKAAASAGMSADQQKQEAVKAARTYAAAAGLSVADAESAALHALDAAQNKEFQTAGVTMPPAPTIIPGVQAADAVHMAAERAASAALAAGESHDSAMVAAGAAAQAAATAAGKSGEALIASITEAVSKAAASAGMSADQQKQEAVKAARTYAAAAGLSVADAESAALHALDAAQNKEFQTAGVAMPPAPTISPGVQAAMPTIKPVVQAAGAAAAATPSLQHIGLDCWYECNQRSGFCDYCGQGNACCRNGKQAESPTECQGNLQFTTWHHECVVPDRSAAQAAAAAAPPPAAAMPTALPVNSKVGAATSIVPATGKNETLPTPEKLALQAAMKAAATSPEAAQSAAENAALNAGSSPEQAAEIARAAAYAATGGAVVAHASASIAPLEEKTGSQGKSSTGNTGKSGNEPRPAEVDAAEAGAEAARGAAAEGKTPAEQAKAAAEAAGKAAMNGGMSLVGAEEAARHAAKDAGLDSEEAARVGTLAAEEAASSGAFTARDIVVRSTPKQQKNLGGVESSQPGEPLIKAKEGGHDETQGMAMAADATSCSGDQCHGDDGRLGRIWFWPCVAAAILAVLACCATYMHASKQGGKADRSVSVELPRSSGDVEKPEEAPLMQQYGPAMLPAPLLAAAAASQQGSRAQGSATQALPEGGYVYAEPSPYLLPDGAVPVTVPEPFYANAPGSPTSYAKTGTPRAGVQMGIASPADAAYVQTGMPAMGAQMGVAGLPANYVQTGMPTMGAQMGVTGLPANYVQTNMPTTGARMGVAGLPANYVQAGMPTTGAAAGLAAAAAPVSTSQASYAQTGMPTAGAQMSVAGLPANYVQTGMPTTGAQAAIAGTPALSYLQTGIPTTGAQVTAAGLAAAATPVSTNASYAQIGMPTTGAQMGIAGPLPAASATPASAYVQTGMPSMGAQQGVAGLPATVAATPLSTYAQTAKPGMRAASPAATGQFVPNAQSVSPGLGGAGGAGAAPAKSQAASSAMDLFDALDVNGDGVLDAAEFAQLQTLGASPSRRTAPAVPSEPVASKSGVFQKR</sequence>
<protein>
    <submittedName>
        <fullName evidence="4">Esyt3 protein</fullName>
    </submittedName>
</protein>